<keyword evidence="15" id="KW-1133">Transmembrane helix</keyword>
<dbReference type="GO" id="GO:0008203">
    <property type="term" value="P:cholesterol metabolic process"/>
    <property type="evidence" value="ECO:0007669"/>
    <property type="project" value="UniProtKB-KW"/>
</dbReference>
<evidence type="ECO:0000256" key="9">
    <source>
        <dbReference type="ARBA" id="ARBA00023235"/>
    </source>
</evidence>
<dbReference type="InterPro" id="IPR017900">
    <property type="entry name" value="4Fe4S_Fe_S_CS"/>
</dbReference>
<evidence type="ECO:0000313" key="18">
    <source>
        <dbReference type="Proteomes" id="UP000554482"/>
    </source>
</evidence>
<keyword evidence="7" id="KW-1207">Sterol metabolism</keyword>
<comment type="cofactor">
    <cofactor evidence="1">
        <name>FAD</name>
        <dbReference type="ChEBI" id="CHEBI:57692"/>
    </cofactor>
</comment>
<evidence type="ECO:0000256" key="15">
    <source>
        <dbReference type="SAM" id="Phobius"/>
    </source>
</evidence>
<dbReference type="SUPFAM" id="SSF53474">
    <property type="entry name" value="alpha/beta-Hydrolases"/>
    <property type="match status" value="1"/>
</dbReference>
<evidence type="ECO:0000256" key="13">
    <source>
        <dbReference type="ARBA" id="ARBA00049744"/>
    </source>
</evidence>
<reference evidence="17 18" key="1">
    <citation type="submission" date="2020-06" db="EMBL/GenBank/DDBJ databases">
        <title>Transcriptomic and genomic resources for Thalictrum thalictroides and T. hernandezii: Facilitating candidate gene discovery in an emerging model plant lineage.</title>
        <authorList>
            <person name="Arias T."/>
            <person name="Riano-Pachon D.M."/>
            <person name="Di Stilio V.S."/>
        </authorList>
    </citation>
    <scope>NUCLEOTIDE SEQUENCE [LARGE SCALE GENOMIC DNA]</scope>
    <source>
        <strain evidence="18">cv. WT478/WT964</strain>
        <tissue evidence="17">Leaves</tissue>
    </source>
</reference>
<keyword evidence="6" id="KW-0443">Lipid metabolism</keyword>
<dbReference type="GO" id="GO:0050660">
    <property type="term" value="F:flavin adenine dinucleotide binding"/>
    <property type="evidence" value="ECO:0007669"/>
    <property type="project" value="InterPro"/>
</dbReference>
<evidence type="ECO:0000256" key="3">
    <source>
        <dbReference type="ARBA" id="ARBA00022630"/>
    </source>
</evidence>
<dbReference type="EMBL" id="JABWDY010042631">
    <property type="protein sequence ID" value="KAF5176529.1"/>
    <property type="molecule type" value="Genomic_DNA"/>
</dbReference>
<dbReference type="Gene3D" id="3.40.50.1820">
    <property type="entry name" value="alpha/beta hydrolase"/>
    <property type="match status" value="1"/>
</dbReference>
<proteinExistence type="predicted"/>
<dbReference type="SUPFAM" id="SSF51905">
    <property type="entry name" value="FAD/NAD(P)-binding domain"/>
    <property type="match status" value="1"/>
</dbReference>
<dbReference type="InterPro" id="IPR000172">
    <property type="entry name" value="GMC_OxRdtase_N"/>
</dbReference>
<evidence type="ECO:0000256" key="6">
    <source>
        <dbReference type="ARBA" id="ARBA00023098"/>
    </source>
</evidence>
<keyword evidence="9" id="KW-0413">Isomerase</keyword>
<evidence type="ECO:0000256" key="4">
    <source>
        <dbReference type="ARBA" id="ARBA00022827"/>
    </source>
</evidence>
<keyword evidence="5" id="KW-0560">Oxidoreductase</keyword>
<dbReference type="EC" id="1.1.3.6" evidence="12"/>
<evidence type="ECO:0000256" key="14">
    <source>
        <dbReference type="ARBA" id="ARBA00049778"/>
    </source>
</evidence>
<organism evidence="17 18">
    <name type="scientific">Thalictrum thalictroides</name>
    <name type="common">Rue-anemone</name>
    <name type="synonym">Anemone thalictroides</name>
    <dbReference type="NCBI Taxonomy" id="46969"/>
    <lineage>
        <taxon>Eukaryota</taxon>
        <taxon>Viridiplantae</taxon>
        <taxon>Streptophyta</taxon>
        <taxon>Embryophyta</taxon>
        <taxon>Tracheophyta</taxon>
        <taxon>Spermatophyta</taxon>
        <taxon>Magnoliopsida</taxon>
        <taxon>Ranunculales</taxon>
        <taxon>Ranunculaceae</taxon>
        <taxon>Thalictroideae</taxon>
        <taxon>Thalictrum</taxon>
    </lineage>
</organism>
<dbReference type="Proteomes" id="UP000554482">
    <property type="component" value="Unassembled WGS sequence"/>
</dbReference>
<dbReference type="AlphaFoldDB" id="A0A7J6UVG4"/>
<dbReference type="GO" id="GO:0016995">
    <property type="term" value="F:cholesterol oxidase activity"/>
    <property type="evidence" value="ECO:0007669"/>
    <property type="project" value="UniProtKB-EC"/>
</dbReference>
<keyword evidence="8" id="KW-0753">Steroid metabolism</keyword>
<keyword evidence="2" id="KW-0153">Cholesterol metabolism</keyword>
<dbReference type="InterPro" id="IPR017896">
    <property type="entry name" value="4Fe4S_Fe-S-bd"/>
</dbReference>
<keyword evidence="15" id="KW-0472">Membrane</keyword>
<feature type="domain" description="4Fe-4S ferredoxin-type" evidence="16">
    <location>
        <begin position="182"/>
        <end position="211"/>
    </location>
</feature>
<evidence type="ECO:0000256" key="11">
    <source>
        <dbReference type="ARBA" id="ARBA00049645"/>
    </source>
</evidence>
<keyword evidence="3" id="KW-0285">Flavoprotein</keyword>
<name>A0A7J6UVG4_THATH</name>
<evidence type="ECO:0000256" key="8">
    <source>
        <dbReference type="ARBA" id="ARBA00023221"/>
    </source>
</evidence>
<evidence type="ECO:0000259" key="16">
    <source>
        <dbReference type="PROSITE" id="PS51379"/>
    </source>
</evidence>
<dbReference type="Gene3D" id="3.50.50.60">
    <property type="entry name" value="FAD/NAD(P)-binding domain"/>
    <property type="match status" value="2"/>
</dbReference>
<dbReference type="PANTHER" id="PTHR47470:SF1">
    <property type="entry name" value="FAD-DEPENDENT OXIDOREDUCTASE 2 FAD BINDING DOMAIN-CONTAINING PROTEIN"/>
    <property type="match status" value="1"/>
</dbReference>
<dbReference type="EC" id="5.3.3.1" evidence="10"/>
<evidence type="ECO:0000256" key="5">
    <source>
        <dbReference type="ARBA" id="ARBA00023002"/>
    </source>
</evidence>
<dbReference type="OrthoDB" id="9974421at2759"/>
<keyword evidence="18" id="KW-1185">Reference proteome</keyword>
<dbReference type="Pfam" id="PF05199">
    <property type="entry name" value="GMC_oxred_C"/>
    <property type="match status" value="1"/>
</dbReference>
<dbReference type="GO" id="GO:0004769">
    <property type="term" value="F:steroid Delta-isomerase activity"/>
    <property type="evidence" value="ECO:0007669"/>
    <property type="project" value="UniProtKB-EC"/>
</dbReference>
<evidence type="ECO:0000256" key="10">
    <source>
        <dbReference type="ARBA" id="ARBA00038856"/>
    </source>
</evidence>
<evidence type="ECO:0000256" key="2">
    <source>
        <dbReference type="ARBA" id="ARBA00022548"/>
    </source>
</evidence>
<feature type="transmembrane region" description="Helical" evidence="15">
    <location>
        <begin position="1161"/>
        <end position="1179"/>
    </location>
</feature>
<dbReference type="InterPro" id="IPR007867">
    <property type="entry name" value="GMC_OxRtase_C"/>
</dbReference>
<keyword evidence="15" id="KW-0812">Transmembrane</keyword>
<evidence type="ECO:0000256" key="7">
    <source>
        <dbReference type="ARBA" id="ARBA00023166"/>
    </source>
</evidence>
<dbReference type="InterPro" id="IPR052542">
    <property type="entry name" value="Cholesterol_Oxidase"/>
</dbReference>
<comment type="pathway">
    <text evidence="11">Steroid metabolism; cholesterol degradation.</text>
</comment>
<gene>
    <name evidence="17" type="ORF">FRX31_033883</name>
</gene>
<dbReference type="PANTHER" id="PTHR47470">
    <property type="entry name" value="CHOLESTEROL OXIDASE"/>
    <property type="match status" value="1"/>
</dbReference>
<evidence type="ECO:0000256" key="1">
    <source>
        <dbReference type="ARBA" id="ARBA00001974"/>
    </source>
</evidence>
<evidence type="ECO:0000256" key="12">
    <source>
        <dbReference type="ARBA" id="ARBA00049723"/>
    </source>
</evidence>
<protein>
    <recommendedName>
        <fullName evidence="13">Cholesterol oxidase</fullName>
        <ecNumber evidence="12">1.1.3.6</ecNumber>
        <ecNumber evidence="10">5.3.3.1</ecNumber>
    </recommendedName>
    <alternativeName>
        <fullName evidence="14">Cholesterol isomerase</fullName>
    </alternativeName>
</protein>
<dbReference type="Gene3D" id="3.30.410.10">
    <property type="entry name" value="Cholesterol Oxidase, domain 2"/>
    <property type="match status" value="2"/>
</dbReference>
<dbReference type="PROSITE" id="PS00198">
    <property type="entry name" value="4FE4S_FER_1"/>
    <property type="match status" value="1"/>
</dbReference>
<dbReference type="InterPro" id="IPR036188">
    <property type="entry name" value="FAD/NAD-bd_sf"/>
</dbReference>
<dbReference type="InterPro" id="IPR029058">
    <property type="entry name" value="AB_hydrolase_fold"/>
</dbReference>
<comment type="caution">
    <text evidence="17">The sequence shown here is derived from an EMBL/GenBank/DDBJ whole genome shotgun (WGS) entry which is preliminary data.</text>
</comment>
<sequence length="1182" mass="131660">MSGDGECSYDAVVVGSGYGGSVAACRMSRAGIKVCLMEKGRKWEAQDFPTNSFNILSAFRMENKKWGFTFGVKDALIQVYEQDDSLAAVACGLGGGSLINAGVMVPTPVRARRNKKWPKEWNNDWEVCEAAASTMLRAQSVPVEFPNAKVMGQLAMEEIEECSSSSIKLSINFDSKEASSNSMGSQQTDSCRACGNCLSGCPYNAKNSTDKNYLASAAGCTIKTECEVQYVVKNFDKGCEDVDGMNKKVSRRWRVYLNDIDYVLCDFVIISAGVFGTAKILFRSARRGLKVSERLGSGFSCNGNNCAYLAGSSAPLSSYGLDKSQFSKIPFQDRPGPSISSSFTSSLGFTIQSGVLPTSFPYLLFKGITTYGWPTSFWFLHGVIDKLNHMLGLKASQAMILNVMGCDDSDGKITLENSTDKICFSPPRDPLLPKKIQALQRIAKRLGGILFMSRKRSTSVHLLGGCNAASDPLDGVCNPNGQVFYSNCSSVHPGLYVCDASLVPCSIGMNPCLTIATVAEHVSRHLVQDVLEYKNLSAQPIQEQIPNGDKQYTNYMARTFDPKQEEASRSLEIEQRPTIKITETMRGYVGGMPCTAYLIMEMKSRGKQLNKQSPSIGEPHTFLRGKVGGYVIFKAVEKDKLYIIDGIVDMCSVDNRTPCTQYMHYHLLLASASGSRYILQGKKIMNPYLLFLYGWRESTTLHVTFSTVDEQNKIDLKGELSLSFMDLLQSLICLKGNAKGRFICLLLQSLFRTYILQTPRGNHCDFLPSDDLKEKPYYPLDTCHEIKTEDGAIISCRQWKCIQDPWKNEAEKQNPVLLINGYSTESYCLPTEPNDLVRTLLENYYETWLLQPRLHPSHSLNKFTIEDIGKFDIPAALKKISELHGPSVKVHVVAHCVGGLAIHIALMGGHVSANNIASLCCTNSSMFFKLTTSSIVKMTLPLIPISMGILGKERILPMFQKSENSLAHRTLKYVARLIPRYERCTYDECEVFSGIFGNTFWHDNVSTSMHHWLNKRSLPKLPMSGFPHLRKICTTGFIVDPDGNNEYLIHPERMAVHTLYISGGRTLLVTPQTSYLANKYMKLHQPDYQHTRVVVDGFGHSDLLIGEESYKKVFPHIISHIKTIDKQRRYGAIGYTKESKFQKNALSWSSDDPCEASNGGLLPWIKLFILLLLFLMIIAKIL</sequence>
<keyword evidence="4" id="KW-0274">FAD</keyword>
<evidence type="ECO:0000313" key="17">
    <source>
        <dbReference type="EMBL" id="KAF5176529.1"/>
    </source>
</evidence>
<dbReference type="PROSITE" id="PS51379">
    <property type="entry name" value="4FE4S_FER_2"/>
    <property type="match status" value="1"/>
</dbReference>
<accession>A0A7J6UVG4</accession>
<dbReference type="Pfam" id="PF00732">
    <property type="entry name" value="GMC_oxred_N"/>
    <property type="match status" value="1"/>
</dbReference>